<protein>
    <submittedName>
        <fullName evidence="3">Uncharacterized protein</fullName>
    </submittedName>
</protein>
<evidence type="ECO:0000313" key="3">
    <source>
        <dbReference type="EMBL" id="KII74118.1"/>
    </source>
</evidence>
<keyword evidence="4" id="KW-1185">Reference proteome</keyword>
<comment type="caution">
    <text evidence="3">The sequence shown here is derived from an EMBL/GenBank/DDBJ whole genome shotgun (WGS) entry which is preliminary data.</text>
</comment>
<organism evidence="3 4">
    <name type="scientific">Thelohanellus kitauei</name>
    <name type="common">Myxosporean</name>
    <dbReference type="NCBI Taxonomy" id="669202"/>
    <lineage>
        <taxon>Eukaryota</taxon>
        <taxon>Metazoa</taxon>
        <taxon>Cnidaria</taxon>
        <taxon>Myxozoa</taxon>
        <taxon>Myxosporea</taxon>
        <taxon>Bivalvulida</taxon>
        <taxon>Platysporina</taxon>
        <taxon>Myxobolidae</taxon>
        <taxon>Thelohanellus</taxon>
    </lineage>
</organism>
<keyword evidence="1" id="KW-0812">Transmembrane</keyword>
<accession>A0A0C2JXD1</accession>
<dbReference type="Proteomes" id="UP000031668">
    <property type="component" value="Unassembled WGS sequence"/>
</dbReference>
<feature type="transmembrane region" description="Helical" evidence="1">
    <location>
        <begin position="39"/>
        <end position="58"/>
    </location>
</feature>
<name>A0A0C2JXD1_THEKT</name>
<feature type="signal peptide" evidence="2">
    <location>
        <begin position="1"/>
        <end position="23"/>
    </location>
</feature>
<reference evidence="3 4" key="1">
    <citation type="journal article" date="2014" name="Genome Biol. Evol.">
        <title>The genome of the myxosporean Thelohanellus kitauei shows adaptations to nutrient acquisition within its fish host.</title>
        <authorList>
            <person name="Yang Y."/>
            <person name="Xiong J."/>
            <person name="Zhou Z."/>
            <person name="Huo F."/>
            <person name="Miao W."/>
            <person name="Ran C."/>
            <person name="Liu Y."/>
            <person name="Zhang J."/>
            <person name="Feng J."/>
            <person name="Wang M."/>
            <person name="Wang M."/>
            <person name="Wang L."/>
            <person name="Yao B."/>
        </authorList>
    </citation>
    <scope>NUCLEOTIDE SEQUENCE [LARGE SCALE GENOMIC DNA]</scope>
    <source>
        <strain evidence="3">Wuqing</strain>
    </source>
</reference>
<keyword evidence="2" id="KW-0732">Signal</keyword>
<evidence type="ECO:0000313" key="4">
    <source>
        <dbReference type="Proteomes" id="UP000031668"/>
    </source>
</evidence>
<keyword evidence="1" id="KW-1133">Transmembrane helix</keyword>
<sequence length="120" mass="13383">MWSQPKIMNLGVVLKLFIADVEGCNNSLKHHKMYNDFYLSWYCLFVLMLVCDSMAVMVNKRPADLIRQSLATNISLVGVFAKDIIKSDSIVGEAKTVDSPAPSKYPNTVSQLENMAPQIA</sequence>
<gene>
    <name evidence="3" type="ORF">RF11_10911</name>
</gene>
<evidence type="ECO:0000256" key="2">
    <source>
        <dbReference type="SAM" id="SignalP"/>
    </source>
</evidence>
<keyword evidence="1" id="KW-0472">Membrane</keyword>
<proteinExistence type="predicted"/>
<feature type="chain" id="PRO_5002167949" evidence="2">
    <location>
        <begin position="24"/>
        <end position="120"/>
    </location>
</feature>
<dbReference type="EMBL" id="JWZT01000540">
    <property type="protein sequence ID" value="KII74118.1"/>
    <property type="molecule type" value="Genomic_DNA"/>
</dbReference>
<evidence type="ECO:0000256" key="1">
    <source>
        <dbReference type="SAM" id="Phobius"/>
    </source>
</evidence>
<dbReference type="AlphaFoldDB" id="A0A0C2JXD1"/>